<proteinExistence type="predicted"/>
<dbReference type="WBParaSite" id="L893_g10171.t1">
    <property type="protein sequence ID" value="L893_g10171.t1"/>
    <property type="gene ID" value="L893_g10171"/>
</dbReference>
<dbReference type="PRINTS" id="PR01217">
    <property type="entry name" value="PRICHEXTENSN"/>
</dbReference>
<dbReference type="AlphaFoldDB" id="A0A1I7XW10"/>
<evidence type="ECO:0000313" key="5">
    <source>
        <dbReference type="WBParaSite" id="L893_g10171.t1"/>
    </source>
</evidence>
<dbReference type="Proteomes" id="UP000095287">
    <property type="component" value="Unplaced"/>
</dbReference>
<keyword evidence="4" id="KW-1185">Reference proteome</keyword>
<sequence length="376" mass="40022">MHSSAIFVLAAFGLVVPSLACFGGGGGSACCPPSTPSCAPSMPRCSSASYAAPCPAHGCGAGGQYDQSYPRPLGYQAPPPPPLPAVPAPVYQQGPPPAPTYQQGPPPAPTYQQGPPPAPVYQQPQQVEQVQQVQQVQQVAPGPYVAQPPVNPPQPEAPVQVVSNVQVNHAYVASQSVDAPAPVVPAPAPEVPAPAPQAPEAPVQEVPAPVVETHVEETHVEAQQETAPSQPPTPPEVPANGEFPSDPDRDYENHVETNVAPSEAYDDIEEHKEEEKPAEHTEQKPEGEDYQEETNAPVAGDANCNDEELRAIVKASLESQMDNLEAARKIESDSSAKFGGRFNSIVSDNEFAYVNWYGKRNCQLRVNNRHSLTWED</sequence>
<feature type="signal peptide" evidence="2">
    <location>
        <begin position="1"/>
        <end position="20"/>
    </location>
</feature>
<evidence type="ECO:0000256" key="2">
    <source>
        <dbReference type="SAM" id="SignalP"/>
    </source>
</evidence>
<keyword evidence="2" id="KW-0732">Signal</keyword>
<protein>
    <submittedName>
        <fullName evidence="5">Ground-like domain-containing protein</fullName>
    </submittedName>
</protein>
<evidence type="ECO:0000259" key="3">
    <source>
        <dbReference type="Pfam" id="PF04155"/>
    </source>
</evidence>
<feature type="region of interest" description="Disordered" evidence="1">
    <location>
        <begin position="183"/>
        <end position="203"/>
    </location>
</feature>
<feature type="compositionally biased region" description="Pro residues" evidence="1">
    <location>
        <begin position="183"/>
        <end position="199"/>
    </location>
</feature>
<reference evidence="5" key="1">
    <citation type="submission" date="2016-11" db="UniProtKB">
        <authorList>
            <consortium name="WormBaseParasite"/>
        </authorList>
    </citation>
    <scope>IDENTIFICATION</scope>
</reference>
<feature type="compositionally biased region" description="Low complexity" evidence="1">
    <location>
        <begin position="120"/>
        <end position="135"/>
    </location>
</feature>
<feature type="region of interest" description="Disordered" evidence="1">
    <location>
        <begin position="70"/>
        <end position="135"/>
    </location>
</feature>
<evidence type="ECO:0000256" key="1">
    <source>
        <dbReference type="SAM" id="MobiDB-lite"/>
    </source>
</evidence>
<feature type="compositionally biased region" description="Pro residues" evidence="1">
    <location>
        <begin position="77"/>
        <end position="87"/>
    </location>
</feature>
<name>A0A1I7XW10_9BILA</name>
<accession>A0A1I7XW10</accession>
<organism evidence="4 5">
    <name type="scientific">Steinernema glaseri</name>
    <dbReference type="NCBI Taxonomy" id="37863"/>
    <lineage>
        <taxon>Eukaryota</taxon>
        <taxon>Metazoa</taxon>
        <taxon>Ecdysozoa</taxon>
        <taxon>Nematoda</taxon>
        <taxon>Chromadorea</taxon>
        <taxon>Rhabditida</taxon>
        <taxon>Tylenchina</taxon>
        <taxon>Panagrolaimomorpha</taxon>
        <taxon>Strongyloidoidea</taxon>
        <taxon>Steinernematidae</taxon>
        <taxon>Steinernema</taxon>
    </lineage>
</organism>
<feature type="chain" id="PRO_5009311445" evidence="2">
    <location>
        <begin position="21"/>
        <end position="376"/>
    </location>
</feature>
<feature type="compositionally biased region" description="Pro residues" evidence="1">
    <location>
        <begin position="94"/>
        <end position="119"/>
    </location>
</feature>
<feature type="compositionally biased region" description="Basic and acidic residues" evidence="1">
    <location>
        <begin position="269"/>
        <end position="287"/>
    </location>
</feature>
<feature type="domain" description="Ground-like" evidence="3">
    <location>
        <begin position="301"/>
        <end position="374"/>
    </location>
</feature>
<dbReference type="InterPro" id="IPR007284">
    <property type="entry name" value="Ground-like_dom"/>
</dbReference>
<dbReference type="Pfam" id="PF04155">
    <property type="entry name" value="Ground-like"/>
    <property type="match status" value="1"/>
</dbReference>
<feature type="region of interest" description="Disordered" evidence="1">
    <location>
        <begin position="216"/>
        <end position="304"/>
    </location>
</feature>
<evidence type="ECO:0000313" key="4">
    <source>
        <dbReference type="Proteomes" id="UP000095287"/>
    </source>
</evidence>
<feature type="compositionally biased region" description="Basic and acidic residues" evidence="1">
    <location>
        <begin position="246"/>
        <end position="255"/>
    </location>
</feature>